<organism evidence="2 3">
    <name type="scientific">Aspergillus welwitschiae</name>
    <dbReference type="NCBI Taxonomy" id="1341132"/>
    <lineage>
        <taxon>Eukaryota</taxon>
        <taxon>Fungi</taxon>
        <taxon>Dikarya</taxon>
        <taxon>Ascomycota</taxon>
        <taxon>Pezizomycotina</taxon>
        <taxon>Eurotiomycetes</taxon>
        <taxon>Eurotiomycetidae</taxon>
        <taxon>Eurotiales</taxon>
        <taxon>Aspergillaceae</taxon>
        <taxon>Aspergillus</taxon>
        <taxon>Aspergillus subgen. Circumdati</taxon>
    </lineage>
</organism>
<dbReference type="RefSeq" id="XP_026625231.1">
    <property type="nucleotide sequence ID" value="XM_026766674.1"/>
</dbReference>
<dbReference type="EMBL" id="KZ852051">
    <property type="protein sequence ID" value="RDH32209.1"/>
    <property type="molecule type" value="Genomic_DNA"/>
</dbReference>
<keyword evidence="1" id="KW-1133">Transmembrane helix</keyword>
<feature type="non-terminal residue" evidence="2">
    <location>
        <position position="56"/>
    </location>
</feature>
<keyword evidence="3" id="KW-1185">Reference proteome</keyword>
<name>A0A3F3PZ43_9EURO</name>
<evidence type="ECO:0000256" key="1">
    <source>
        <dbReference type="SAM" id="Phobius"/>
    </source>
</evidence>
<evidence type="ECO:0000313" key="3">
    <source>
        <dbReference type="Proteomes" id="UP000253729"/>
    </source>
</evidence>
<feature type="transmembrane region" description="Helical" evidence="1">
    <location>
        <begin position="32"/>
        <end position="52"/>
    </location>
</feature>
<reference evidence="2 3" key="1">
    <citation type="submission" date="2018-07" db="EMBL/GenBank/DDBJ databases">
        <title>The genomes of Aspergillus section Nigri reveals drivers in fungal speciation.</title>
        <authorList>
            <consortium name="DOE Joint Genome Institute"/>
            <person name="Vesth T.C."/>
            <person name="Nybo J."/>
            <person name="Theobald S."/>
            <person name="Brandl J."/>
            <person name="Frisvad J.C."/>
            <person name="Nielsen K.F."/>
            <person name="Lyhne E.K."/>
            <person name="Kogle M.E."/>
            <person name="Kuo A."/>
            <person name="Riley R."/>
            <person name="Clum A."/>
            <person name="Nolan M."/>
            <person name="Lipzen A."/>
            <person name="Salamov A."/>
            <person name="Henrissat B."/>
            <person name="Wiebenga A."/>
            <person name="De vries R.P."/>
            <person name="Grigoriev I.V."/>
            <person name="Mortensen U.H."/>
            <person name="Andersen M.R."/>
            <person name="Baker S.E."/>
        </authorList>
    </citation>
    <scope>NUCLEOTIDE SEQUENCE [LARGE SCALE GENOMIC DNA]</scope>
    <source>
        <strain evidence="2 3">CBS 139.54b</strain>
    </source>
</reference>
<protein>
    <submittedName>
        <fullName evidence="2">Uncharacterized protein</fullName>
    </submittedName>
</protein>
<keyword evidence="1" id="KW-0812">Transmembrane</keyword>
<accession>A0A3F3PZ43</accession>
<dbReference type="Proteomes" id="UP000253729">
    <property type="component" value="Unassembled WGS sequence"/>
</dbReference>
<evidence type="ECO:0000313" key="2">
    <source>
        <dbReference type="EMBL" id="RDH32209.1"/>
    </source>
</evidence>
<dbReference type="GeneID" id="38135030"/>
<keyword evidence="1" id="KW-0472">Membrane</keyword>
<sequence>MGYIDRWRIGFGGVEGLSAWRKWRAGGKDKKSLNIAVAVLVVMISRLFTVFLDVVD</sequence>
<proteinExistence type="predicted"/>
<gene>
    <name evidence="2" type="ORF">BDQ94DRAFT_145636</name>
</gene>
<dbReference type="AlphaFoldDB" id="A0A3F3PZ43"/>